<dbReference type="GO" id="GO:0006310">
    <property type="term" value="P:DNA recombination"/>
    <property type="evidence" value="ECO:0007669"/>
    <property type="project" value="UniProtKB-KW"/>
</dbReference>
<keyword evidence="3" id="KW-0233">DNA recombination</keyword>
<dbReference type="PROSITE" id="PS51900">
    <property type="entry name" value="CB"/>
    <property type="match status" value="1"/>
</dbReference>
<evidence type="ECO:0000313" key="9">
    <source>
        <dbReference type="Proteomes" id="UP000007809"/>
    </source>
</evidence>
<evidence type="ECO:0000256" key="3">
    <source>
        <dbReference type="ARBA" id="ARBA00023172"/>
    </source>
</evidence>
<dbReference type="Gene3D" id="1.10.443.10">
    <property type="entry name" value="Intergrase catalytic core"/>
    <property type="match status" value="1"/>
</dbReference>
<dbReference type="InterPro" id="IPR004107">
    <property type="entry name" value="Integrase_SAM-like_N"/>
</dbReference>
<dbReference type="AlphaFoldDB" id="F2L6H9"/>
<sequence length="337" mass="36667">MTGPHQPEPAGPAAPPSPTTELARPGSLPVAAAPAARGSDDLLPRLVTAFLLGQRSEHTRRAYRSDIRHFLAWCAQHHVDALRARRVHIDAYVASMAAPSPRTGRPAAESTVARRLATLAGLYAYGIAEDLLDRSPLGGVHRPRLGQDSTSTGLARDEVARLLAAAAADGARAHALLSLLAHNGLRIDEALSRDVDHLQTERGHQVLRLRRKGGHTATAPLAPPVVHALQVYLDGRETGPLFMTRTGRRMDEPAAWRLIRRLARRAELPQADRINPHTLRHGFVTAALDAGVSLRDVQDSAGHADPRTTRAYDRSRHNLDRHATYAVSAYYAEGQRE</sequence>
<protein>
    <submittedName>
        <fullName evidence="8">Integrase family protein</fullName>
    </submittedName>
</protein>
<dbReference type="HOGENOM" id="CLU_027562_9_6_11"/>
<dbReference type="PANTHER" id="PTHR30349:SF81">
    <property type="entry name" value="TYROSINE RECOMBINASE XERC"/>
    <property type="match status" value="1"/>
</dbReference>
<evidence type="ECO:0000313" key="8">
    <source>
        <dbReference type="EMBL" id="AEA28873.1"/>
    </source>
</evidence>
<dbReference type="EMBL" id="CP002594">
    <property type="protein sequence ID" value="AEA28873.1"/>
    <property type="molecule type" value="Genomic_DNA"/>
</dbReference>
<dbReference type="InterPro" id="IPR010998">
    <property type="entry name" value="Integrase_recombinase_N"/>
</dbReference>
<name>F2L6H9_PSEUX</name>
<dbReference type="PANTHER" id="PTHR30349">
    <property type="entry name" value="PHAGE INTEGRASE-RELATED"/>
    <property type="match status" value="1"/>
</dbReference>
<feature type="domain" description="Tyr recombinase" evidence="6">
    <location>
        <begin position="149"/>
        <end position="326"/>
    </location>
</feature>
<proteinExistence type="predicted"/>
<dbReference type="Gene3D" id="1.10.150.130">
    <property type="match status" value="1"/>
</dbReference>
<feature type="region of interest" description="Disordered" evidence="5">
    <location>
        <begin position="1"/>
        <end position="35"/>
    </location>
</feature>
<evidence type="ECO:0000259" key="7">
    <source>
        <dbReference type="PROSITE" id="PS51900"/>
    </source>
</evidence>
<keyword evidence="9" id="KW-1185">Reference proteome</keyword>
<evidence type="ECO:0000256" key="2">
    <source>
        <dbReference type="ARBA" id="ARBA00023125"/>
    </source>
</evidence>
<dbReference type="GO" id="GO:0003677">
    <property type="term" value="F:DNA binding"/>
    <property type="evidence" value="ECO:0007669"/>
    <property type="project" value="UniProtKB-UniRule"/>
</dbReference>
<evidence type="ECO:0000256" key="5">
    <source>
        <dbReference type="SAM" id="MobiDB-lite"/>
    </source>
</evidence>
<feature type="domain" description="Core-binding (CB)" evidence="7">
    <location>
        <begin position="41"/>
        <end position="127"/>
    </location>
</feature>
<organism evidence="8 9">
    <name type="scientific">Pseudonocardia dioxanivorans (strain ATCC 55486 / DSM 44775 / JCM 13855 / CB1190)</name>
    <dbReference type="NCBI Taxonomy" id="675635"/>
    <lineage>
        <taxon>Bacteria</taxon>
        <taxon>Bacillati</taxon>
        <taxon>Actinomycetota</taxon>
        <taxon>Actinomycetes</taxon>
        <taxon>Pseudonocardiales</taxon>
        <taxon>Pseudonocardiaceae</taxon>
        <taxon>Pseudonocardia</taxon>
    </lineage>
</organism>
<dbReference type="GO" id="GO:0015074">
    <property type="term" value="P:DNA integration"/>
    <property type="evidence" value="ECO:0007669"/>
    <property type="project" value="UniProtKB-KW"/>
</dbReference>
<dbReference type="InterPro" id="IPR011010">
    <property type="entry name" value="DNA_brk_join_enz"/>
</dbReference>
<dbReference type="eggNOG" id="COG4974">
    <property type="taxonomic scope" value="Bacteria"/>
</dbReference>
<dbReference type="SUPFAM" id="SSF56349">
    <property type="entry name" value="DNA breaking-rejoining enzymes"/>
    <property type="match status" value="1"/>
</dbReference>
<geneLocation type="plasmid" evidence="8 9">
    <name>pPSED01</name>
</geneLocation>
<dbReference type="KEGG" id="pdx:Psed_6802"/>
<feature type="compositionally biased region" description="Pro residues" evidence="5">
    <location>
        <begin position="1"/>
        <end position="18"/>
    </location>
</feature>
<accession>F2L6H9</accession>
<evidence type="ECO:0000256" key="4">
    <source>
        <dbReference type="PROSITE-ProRule" id="PRU01248"/>
    </source>
</evidence>
<dbReference type="InterPro" id="IPR044068">
    <property type="entry name" value="CB"/>
</dbReference>
<dbReference type="InterPro" id="IPR013762">
    <property type="entry name" value="Integrase-like_cat_sf"/>
</dbReference>
<reference evidence="8 9" key="1">
    <citation type="journal article" date="2011" name="J. Bacteriol.">
        <title>Genome sequence of the 1,4-dioxane-degrading Pseudonocardia dioxanivorans strain CB1190.</title>
        <authorList>
            <person name="Sales C.M."/>
            <person name="Mahendra S."/>
            <person name="Grostern A."/>
            <person name="Parales R.E."/>
            <person name="Goodwin L.A."/>
            <person name="Woyke T."/>
            <person name="Nolan M."/>
            <person name="Lapidus A."/>
            <person name="Chertkov O."/>
            <person name="Ovchinnikova G."/>
            <person name="Sczyrba A."/>
            <person name="Alvarez-Cohen L."/>
        </authorList>
    </citation>
    <scope>NUCLEOTIDE SEQUENCE [LARGE SCALE GENOMIC DNA]</scope>
    <source>
        <strain evidence="9">ATCC 55486 / DSM 44775 / JCM 13855 / CB1190</strain>
    </source>
</reference>
<dbReference type="PROSITE" id="PS51898">
    <property type="entry name" value="TYR_RECOMBINASE"/>
    <property type="match status" value="1"/>
</dbReference>
<dbReference type="Pfam" id="PF02899">
    <property type="entry name" value="Phage_int_SAM_1"/>
    <property type="match status" value="1"/>
</dbReference>
<evidence type="ECO:0000259" key="6">
    <source>
        <dbReference type="PROSITE" id="PS51898"/>
    </source>
</evidence>
<dbReference type="InterPro" id="IPR002104">
    <property type="entry name" value="Integrase_catalytic"/>
</dbReference>
<keyword evidence="8" id="KW-0614">Plasmid</keyword>
<dbReference type="Proteomes" id="UP000007809">
    <property type="component" value="Plasmid pPSED01"/>
</dbReference>
<evidence type="ECO:0000256" key="1">
    <source>
        <dbReference type="ARBA" id="ARBA00022908"/>
    </source>
</evidence>
<dbReference type="Pfam" id="PF00589">
    <property type="entry name" value="Phage_integrase"/>
    <property type="match status" value="1"/>
</dbReference>
<dbReference type="InterPro" id="IPR050090">
    <property type="entry name" value="Tyrosine_recombinase_XerCD"/>
</dbReference>
<gene>
    <name evidence="8" type="ordered locus">Psed_6802</name>
</gene>
<keyword evidence="1" id="KW-0229">DNA integration</keyword>
<keyword evidence="2 4" id="KW-0238">DNA-binding</keyword>